<comment type="similarity">
    <text evidence="1">Belongs to the short-chain dehydrogenases/reductases (SDR) family.</text>
</comment>
<organism evidence="3 4">
    <name type="scientific">Actinoplanes missouriensis (strain ATCC 14538 / DSM 43046 / CBS 188.64 / JCM 3121 / NBRC 102363 / NCIMB 12654 / NRRL B-3342 / UNCC 431)</name>
    <dbReference type="NCBI Taxonomy" id="512565"/>
    <lineage>
        <taxon>Bacteria</taxon>
        <taxon>Bacillati</taxon>
        <taxon>Actinomycetota</taxon>
        <taxon>Actinomycetes</taxon>
        <taxon>Micromonosporales</taxon>
        <taxon>Micromonosporaceae</taxon>
        <taxon>Actinoplanes</taxon>
    </lineage>
</organism>
<dbReference type="PANTHER" id="PTHR24321:SF8">
    <property type="entry name" value="ESTRADIOL 17-BETA-DEHYDROGENASE 8-RELATED"/>
    <property type="match status" value="1"/>
</dbReference>
<dbReference type="PRINTS" id="PR00080">
    <property type="entry name" value="SDRFAMILY"/>
</dbReference>
<dbReference type="Proteomes" id="UP000007882">
    <property type="component" value="Chromosome"/>
</dbReference>
<evidence type="ECO:0000256" key="1">
    <source>
        <dbReference type="ARBA" id="ARBA00006484"/>
    </source>
</evidence>
<evidence type="ECO:0000256" key="2">
    <source>
        <dbReference type="ARBA" id="ARBA00023002"/>
    </source>
</evidence>
<dbReference type="HOGENOM" id="CLU_010194_1_0_11"/>
<reference evidence="3 4" key="1">
    <citation type="submission" date="2012-02" db="EMBL/GenBank/DDBJ databases">
        <title>Complete genome sequence of Actinoplanes missouriensis 431 (= NBRC 102363).</title>
        <authorList>
            <person name="Ohnishi Y."/>
            <person name="Ishikawa J."/>
            <person name="Sekine M."/>
            <person name="Hosoyama A."/>
            <person name="Harada T."/>
            <person name="Narita H."/>
            <person name="Hata T."/>
            <person name="Konno Y."/>
            <person name="Tutikane K."/>
            <person name="Fujita N."/>
            <person name="Horinouchi S."/>
            <person name="Hayakawa M."/>
        </authorList>
    </citation>
    <scope>NUCLEOTIDE SEQUENCE [LARGE SCALE GENOMIC DNA]</scope>
    <source>
        <strain evidence="4">ATCC 14538 / DSM 43046 / CBS 188.64 / JCM 3121 / NBRC 102363 / NCIMB 12654 / NRRL B-3342 / UNCC 431</strain>
    </source>
</reference>
<accession>I0H4L7</accession>
<evidence type="ECO:0000313" key="4">
    <source>
        <dbReference type="Proteomes" id="UP000007882"/>
    </source>
</evidence>
<dbReference type="OrthoDB" id="4380821at2"/>
<dbReference type="RefSeq" id="WP_014442849.1">
    <property type="nucleotide sequence ID" value="NC_017093.1"/>
</dbReference>
<dbReference type="PANTHER" id="PTHR24321">
    <property type="entry name" value="DEHYDROGENASES, SHORT CHAIN"/>
    <property type="match status" value="1"/>
</dbReference>
<keyword evidence="2" id="KW-0560">Oxidoreductase</keyword>
<gene>
    <name evidence="3" type="ordered locus">AMIS_27340</name>
</gene>
<name>I0H4L7_ACTM4</name>
<dbReference type="PATRIC" id="fig|512565.3.peg.2735"/>
<dbReference type="STRING" id="512565.AMIS_27340"/>
<protein>
    <submittedName>
        <fullName evidence="3">Putative short-chain dehydrogenase</fullName>
    </submittedName>
</protein>
<dbReference type="AlphaFoldDB" id="I0H4L7"/>
<sequence length="257" mass="27004">MAQRMQGKIALVSGAARGQGASHARLLAAEGAAVLCTDILDDLGQGTVAAIRKDGGVAEFLHLDVRSSADWEAAVGYAEKTWGKLDVLINNAGIVAMAGVADCSDEEWTNTIAVNQTGPFLGTRAAIPAFRRAGGGVIVNTASIQAVRSSWGYAAYQISKAAVISLTKTTAIEYGIENIRANAVCPSAVDTAMLASEMEIFADNPYFDFERDYLSRVPIGNRVAQPEEISTVVLHLASDDSAFTTGLVYQVDGGFGI</sequence>
<dbReference type="Pfam" id="PF13561">
    <property type="entry name" value="adh_short_C2"/>
    <property type="match status" value="1"/>
</dbReference>
<dbReference type="FunFam" id="3.40.50.720:FF:000084">
    <property type="entry name" value="Short-chain dehydrogenase reductase"/>
    <property type="match status" value="1"/>
</dbReference>
<dbReference type="KEGG" id="ams:AMIS_27340"/>
<proteinExistence type="inferred from homology"/>
<dbReference type="InterPro" id="IPR036291">
    <property type="entry name" value="NAD(P)-bd_dom_sf"/>
</dbReference>
<dbReference type="CDD" id="cd05233">
    <property type="entry name" value="SDR_c"/>
    <property type="match status" value="1"/>
</dbReference>
<dbReference type="Gene3D" id="3.40.50.720">
    <property type="entry name" value="NAD(P)-binding Rossmann-like Domain"/>
    <property type="match status" value="1"/>
</dbReference>
<dbReference type="EMBL" id="AP012319">
    <property type="protein sequence ID" value="BAL87954.1"/>
    <property type="molecule type" value="Genomic_DNA"/>
</dbReference>
<dbReference type="PRINTS" id="PR00081">
    <property type="entry name" value="GDHRDH"/>
</dbReference>
<evidence type="ECO:0000313" key="3">
    <source>
        <dbReference type="EMBL" id="BAL87954.1"/>
    </source>
</evidence>
<dbReference type="GO" id="GO:0016491">
    <property type="term" value="F:oxidoreductase activity"/>
    <property type="evidence" value="ECO:0007669"/>
    <property type="project" value="UniProtKB-KW"/>
</dbReference>
<keyword evidence="4" id="KW-1185">Reference proteome</keyword>
<dbReference type="eggNOG" id="COG1028">
    <property type="taxonomic scope" value="Bacteria"/>
</dbReference>
<dbReference type="InterPro" id="IPR002347">
    <property type="entry name" value="SDR_fam"/>
</dbReference>
<dbReference type="SUPFAM" id="SSF51735">
    <property type="entry name" value="NAD(P)-binding Rossmann-fold domains"/>
    <property type="match status" value="1"/>
</dbReference>